<reference evidence="6" key="3">
    <citation type="submission" date="2025-09" db="UniProtKB">
        <authorList>
            <consortium name="Ensembl"/>
        </authorList>
    </citation>
    <scope>IDENTIFICATION</scope>
</reference>
<proteinExistence type="inferred from homology"/>
<name>A0A8C3M880_GEOPR</name>
<dbReference type="Pfam" id="PF00031">
    <property type="entry name" value="Cystatin"/>
    <property type="match status" value="1"/>
</dbReference>
<protein>
    <submittedName>
        <fullName evidence="6">Uncharacterized protein</fullName>
    </submittedName>
</protein>
<evidence type="ECO:0000256" key="5">
    <source>
        <dbReference type="ARBA" id="ARBA00022704"/>
    </source>
</evidence>
<evidence type="ECO:0000313" key="6">
    <source>
        <dbReference type="Ensembl" id="ENSCPVP00000001363.2"/>
    </source>
</evidence>
<evidence type="ECO:0000256" key="3">
    <source>
        <dbReference type="ARBA" id="ARBA00022490"/>
    </source>
</evidence>
<dbReference type="PRINTS" id="PR00295">
    <property type="entry name" value="STEFINA"/>
</dbReference>
<reference evidence="6" key="2">
    <citation type="submission" date="2025-08" db="UniProtKB">
        <authorList>
            <consortium name="Ensembl"/>
        </authorList>
    </citation>
    <scope>IDENTIFICATION</scope>
</reference>
<dbReference type="GO" id="GO:0004869">
    <property type="term" value="F:cysteine-type endopeptidase inhibitor activity"/>
    <property type="evidence" value="ECO:0007669"/>
    <property type="project" value="UniProtKB-KW"/>
</dbReference>
<dbReference type="PANTHER" id="PTHR11414:SF20">
    <property type="entry name" value="CYSTATIN-A"/>
    <property type="match status" value="1"/>
</dbReference>
<dbReference type="InterPro" id="IPR046350">
    <property type="entry name" value="Cystatin_sf"/>
</dbReference>
<dbReference type="CDD" id="cd00042">
    <property type="entry name" value="CY"/>
    <property type="match status" value="1"/>
</dbReference>
<dbReference type="Proteomes" id="UP000694382">
    <property type="component" value="Chromosome 1"/>
</dbReference>
<dbReference type="InterPro" id="IPR000010">
    <property type="entry name" value="Cystatin_dom"/>
</dbReference>
<dbReference type="Ensembl" id="ENSCPVT00000001420.2">
    <property type="protein sequence ID" value="ENSCPVP00000001363.2"/>
    <property type="gene ID" value="ENSCPVG00000000990.2"/>
</dbReference>
<keyword evidence="5" id="KW-0789">Thiol protease inhibitor</keyword>
<dbReference type="PANTHER" id="PTHR11414">
    <property type="entry name" value="CYSTATIN FAMILY MEMBER"/>
    <property type="match status" value="1"/>
</dbReference>
<reference evidence="6" key="1">
    <citation type="submission" date="2020-02" db="EMBL/GenBank/DDBJ databases">
        <authorList>
            <person name="Enbody D E."/>
            <person name="Pettersson E M."/>
        </authorList>
    </citation>
    <scope>NUCLEOTIDE SEQUENCE [LARGE SCALE GENOMIC DNA]</scope>
</reference>
<keyword evidence="7" id="KW-1185">Reference proteome</keyword>
<dbReference type="SUPFAM" id="SSF54403">
    <property type="entry name" value="Cystatin/monellin"/>
    <property type="match status" value="1"/>
</dbReference>
<organism evidence="6 7">
    <name type="scientific">Geospiza parvula</name>
    <name type="common">Small tree-finch</name>
    <name type="synonym">Camarhynchus parvulus</name>
    <dbReference type="NCBI Taxonomy" id="87175"/>
    <lineage>
        <taxon>Eukaryota</taxon>
        <taxon>Metazoa</taxon>
        <taxon>Chordata</taxon>
        <taxon>Craniata</taxon>
        <taxon>Vertebrata</taxon>
        <taxon>Euteleostomi</taxon>
        <taxon>Archelosauria</taxon>
        <taxon>Archosauria</taxon>
        <taxon>Dinosauria</taxon>
        <taxon>Saurischia</taxon>
        <taxon>Theropoda</taxon>
        <taxon>Coelurosauria</taxon>
        <taxon>Aves</taxon>
        <taxon>Neognathae</taxon>
        <taxon>Neoaves</taxon>
        <taxon>Telluraves</taxon>
        <taxon>Australaves</taxon>
        <taxon>Passeriformes</taxon>
        <taxon>Thraupidae</taxon>
        <taxon>Camarhynchus</taxon>
    </lineage>
</organism>
<dbReference type="GO" id="GO:0005829">
    <property type="term" value="C:cytosol"/>
    <property type="evidence" value="ECO:0007669"/>
    <property type="project" value="TreeGrafter"/>
</dbReference>
<keyword evidence="4" id="KW-0646">Protease inhibitor</keyword>
<evidence type="ECO:0000256" key="1">
    <source>
        <dbReference type="ARBA" id="ARBA00004496"/>
    </source>
</evidence>
<comment type="subcellular location">
    <subcellularLocation>
        <location evidence="1">Cytoplasm</location>
    </subcellularLocation>
</comment>
<evidence type="ECO:0000313" key="7">
    <source>
        <dbReference type="Proteomes" id="UP000694382"/>
    </source>
</evidence>
<evidence type="ECO:0000256" key="2">
    <source>
        <dbReference type="ARBA" id="ARBA00009403"/>
    </source>
</evidence>
<accession>A0A8C3M880</accession>
<accession>A0A8U8ASB4</accession>
<evidence type="ECO:0000256" key="4">
    <source>
        <dbReference type="ARBA" id="ARBA00022690"/>
    </source>
</evidence>
<dbReference type="Gene3D" id="3.10.450.10">
    <property type="match status" value="1"/>
</dbReference>
<comment type="similarity">
    <text evidence="2">Belongs to the cystatin family.</text>
</comment>
<dbReference type="AlphaFoldDB" id="A0A8C3M880"/>
<sequence length="72" mass="8133">MMAGGLSDTKSATPEVQQLVNQVKPQFESRAGMNCDVFRATAYKTQVVAGTIYFIKVCIYCRRECFGIKLYR</sequence>
<dbReference type="InterPro" id="IPR001713">
    <property type="entry name" value="Prot_inh_stefin"/>
</dbReference>
<keyword evidence="3" id="KW-0963">Cytoplasm</keyword>